<dbReference type="EMBL" id="BARS01009784">
    <property type="protein sequence ID" value="GAF79512.1"/>
    <property type="molecule type" value="Genomic_DNA"/>
</dbReference>
<proteinExistence type="predicted"/>
<dbReference type="AlphaFoldDB" id="X0SUC6"/>
<feature type="non-terminal residue" evidence="1">
    <location>
        <position position="1"/>
    </location>
</feature>
<accession>X0SUC6</accession>
<comment type="caution">
    <text evidence="1">The sequence shown here is derived from an EMBL/GenBank/DDBJ whole genome shotgun (WGS) entry which is preliminary data.</text>
</comment>
<name>X0SUC6_9ZZZZ</name>
<evidence type="ECO:0000313" key="1">
    <source>
        <dbReference type="EMBL" id="GAF79512.1"/>
    </source>
</evidence>
<gene>
    <name evidence="1" type="ORF">S01H1_18310</name>
</gene>
<protein>
    <submittedName>
        <fullName evidence="1">Uncharacterized protein</fullName>
    </submittedName>
</protein>
<sequence>GRLYAKAESFTYSLAEYKDNILVSIKNVKFFRENEE</sequence>
<organism evidence="1">
    <name type="scientific">marine sediment metagenome</name>
    <dbReference type="NCBI Taxonomy" id="412755"/>
    <lineage>
        <taxon>unclassified sequences</taxon>
        <taxon>metagenomes</taxon>
        <taxon>ecological metagenomes</taxon>
    </lineage>
</organism>
<reference evidence="1" key="1">
    <citation type="journal article" date="2014" name="Front. Microbiol.">
        <title>High frequency of phylogenetically diverse reductive dehalogenase-homologous genes in deep subseafloor sedimentary metagenomes.</title>
        <authorList>
            <person name="Kawai M."/>
            <person name="Futagami T."/>
            <person name="Toyoda A."/>
            <person name="Takaki Y."/>
            <person name="Nishi S."/>
            <person name="Hori S."/>
            <person name="Arai W."/>
            <person name="Tsubouchi T."/>
            <person name="Morono Y."/>
            <person name="Uchiyama I."/>
            <person name="Ito T."/>
            <person name="Fujiyama A."/>
            <person name="Inagaki F."/>
            <person name="Takami H."/>
        </authorList>
    </citation>
    <scope>NUCLEOTIDE SEQUENCE</scope>
    <source>
        <strain evidence="1">Expedition CK06-06</strain>
    </source>
</reference>